<feature type="active site" description="Nucleophile" evidence="1">
    <location>
        <position position="149"/>
    </location>
</feature>
<dbReference type="GO" id="GO:0016787">
    <property type="term" value="F:hydrolase activity"/>
    <property type="evidence" value="ECO:0007669"/>
    <property type="project" value="UniProtKB-KW"/>
</dbReference>
<evidence type="ECO:0000256" key="2">
    <source>
        <dbReference type="SAM" id="SignalP"/>
    </source>
</evidence>
<dbReference type="SUPFAM" id="SSF53474">
    <property type="entry name" value="alpha/beta-Hydrolases"/>
    <property type="match status" value="1"/>
</dbReference>
<dbReference type="GO" id="GO:0016747">
    <property type="term" value="F:acyltransferase activity, transferring groups other than amino-acyl groups"/>
    <property type="evidence" value="ECO:0007669"/>
    <property type="project" value="InterPro"/>
</dbReference>
<gene>
    <name evidence="4" type="ORF">H7849_10910</name>
</gene>
<feature type="chain" id="PRO_5028853877" evidence="2">
    <location>
        <begin position="20"/>
        <end position="342"/>
    </location>
</feature>
<feature type="domain" description="AB hydrolase-1" evidence="3">
    <location>
        <begin position="88"/>
        <end position="323"/>
    </location>
</feature>
<proteinExistence type="predicted"/>
<keyword evidence="4" id="KW-0378">Hydrolase</keyword>
<evidence type="ECO:0000259" key="3">
    <source>
        <dbReference type="Pfam" id="PF00561"/>
    </source>
</evidence>
<feature type="active site" evidence="1">
    <location>
        <position position="321"/>
    </location>
</feature>
<dbReference type="RefSeq" id="WP_186746457.1">
    <property type="nucleotide sequence ID" value="NZ_CP060394.1"/>
</dbReference>
<dbReference type="InterPro" id="IPR000073">
    <property type="entry name" value="AB_hydrolase_1"/>
</dbReference>
<evidence type="ECO:0000256" key="1">
    <source>
        <dbReference type="PIRSR" id="PIRSR000443-1"/>
    </source>
</evidence>
<dbReference type="Pfam" id="PF00561">
    <property type="entry name" value="Abhydrolase_1"/>
    <property type="match status" value="1"/>
</dbReference>
<evidence type="ECO:0000313" key="4">
    <source>
        <dbReference type="EMBL" id="QNI34352.1"/>
    </source>
</evidence>
<name>A0A7G8BP82_9BACT</name>
<dbReference type="EMBL" id="CP060394">
    <property type="protein sequence ID" value="QNI34352.1"/>
    <property type="molecule type" value="Genomic_DNA"/>
</dbReference>
<accession>A0A7G8BP82</accession>
<dbReference type="KEGG" id="adin:H7849_10910"/>
<feature type="signal peptide" evidence="2">
    <location>
        <begin position="1"/>
        <end position="19"/>
    </location>
</feature>
<reference evidence="4 5" key="1">
    <citation type="submission" date="2020-08" db="EMBL/GenBank/DDBJ databases">
        <title>Edaphobacter telluris sp. nov. and Acidobacterium dinghuensis sp. nov., two acidobacteria isolated from forest soil.</title>
        <authorList>
            <person name="Fu J."/>
            <person name="Qiu L."/>
        </authorList>
    </citation>
    <scope>NUCLEOTIDE SEQUENCE [LARGE SCALE GENOMIC DNA]</scope>
    <source>
        <strain evidence="4">4Y35</strain>
    </source>
</reference>
<evidence type="ECO:0000313" key="5">
    <source>
        <dbReference type="Proteomes" id="UP000515312"/>
    </source>
</evidence>
<dbReference type="Gene3D" id="3.40.50.1820">
    <property type="entry name" value="alpha/beta hydrolase"/>
    <property type="match status" value="1"/>
</dbReference>
<keyword evidence="2" id="KW-0732">Signal</keyword>
<dbReference type="PANTHER" id="PTHR32268:SF15">
    <property type="entry name" value="HOMOSERINE ACETYLTRANSFERASE FAMILY PROTEIN (AFU_ORTHOLOGUE AFUA_1G15350)"/>
    <property type="match status" value="1"/>
</dbReference>
<dbReference type="InterPro" id="IPR008220">
    <property type="entry name" value="HAT_MetX-like"/>
</dbReference>
<dbReference type="InterPro" id="IPR029058">
    <property type="entry name" value="AB_hydrolase_fold"/>
</dbReference>
<dbReference type="PANTHER" id="PTHR32268">
    <property type="entry name" value="HOMOSERINE O-ACETYLTRANSFERASE"/>
    <property type="match status" value="1"/>
</dbReference>
<feature type="active site" evidence="1">
    <location>
        <position position="293"/>
    </location>
</feature>
<keyword evidence="5" id="KW-1185">Reference proteome</keyword>
<dbReference type="AlphaFoldDB" id="A0A7G8BP82"/>
<dbReference type="PIRSF" id="PIRSF000443">
    <property type="entry name" value="Homoser_Ac_trans"/>
    <property type="match status" value="1"/>
</dbReference>
<dbReference type="Proteomes" id="UP000515312">
    <property type="component" value="Chromosome"/>
</dbReference>
<protein>
    <submittedName>
        <fullName evidence="4">Alpha/beta fold hydrolase</fullName>
    </submittedName>
</protein>
<organism evidence="4 5">
    <name type="scientific">Alloacidobacterium dinghuense</name>
    <dbReference type="NCBI Taxonomy" id="2763107"/>
    <lineage>
        <taxon>Bacteria</taxon>
        <taxon>Pseudomonadati</taxon>
        <taxon>Acidobacteriota</taxon>
        <taxon>Terriglobia</taxon>
        <taxon>Terriglobales</taxon>
        <taxon>Acidobacteriaceae</taxon>
        <taxon>Alloacidobacterium</taxon>
    </lineage>
</organism>
<sequence length="342" mass="37708">MQRVLLAFVFLLFSAFLHSQTIPPLQYADLGDLKLENGSVIHDCKVGYRTLGTLNPAKSNAVLYPTWFTGKSGDIVAGLRPGTYVDTSKYFVIAVDALGNGVSCSPSNSTTQHGIDFPQFSIRDMVYSEYRLVTETLHLQHLRAVMGVSMGGIQSFQWIVSYPDFMDLAIPIVGTPQMSSYDLLLWNTELKALKSDPAYKDGKYTQTPPLSLVALIHNMNLSTPDFRANHTTPEGFQQYFDQIVTDGDRFMDANDYLRQLQAIIGHDIAHGGSLYDAANKVRAKVLVVSATQDHMVNPLPALGFAKLIHAQTLLLESDCGHMAPGCESSKMDPVVDQFLSQP</sequence>